<organism evidence="1 2">
    <name type="scientific">Blastomyces silverae</name>
    <dbReference type="NCBI Taxonomy" id="2060906"/>
    <lineage>
        <taxon>Eukaryota</taxon>
        <taxon>Fungi</taxon>
        <taxon>Dikarya</taxon>
        <taxon>Ascomycota</taxon>
        <taxon>Pezizomycotina</taxon>
        <taxon>Eurotiomycetes</taxon>
        <taxon>Eurotiomycetidae</taxon>
        <taxon>Onygenales</taxon>
        <taxon>Ajellomycetaceae</taxon>
        <taxon>Blastomyces</taxon>
    </lineage>
</organism>
<dbReference type="OrthoDB" id="4500237at2759"/>
<dbReference type="Proteomes" id="UP000053573">
    <property type="component" value="Unassembled WGS sequence"/>
</dbReference>
<dbReference type="EMBL" id="LDEV01002212">
    <property type="protein sequence ID" value="KLJ09919.1"/>
    <property type="molecule type" value="Genomic_DNA"/>
</dbReference>
<comment type="caution">
    <text evidence="1">The sequence shown here is derived from an EMBL/GenBank/DDBJ whole genome shotgun (WGS) entry which is preliminary data.</text>
</comment>
<keyword evidence="2" id="KW-1185">Reference proteome</keyword>
<dbReference type="STRING" id="2060906.A0A0H1BEN7"/>
<reference evidence="2" key="1">
    <citation type="journal article" date="2015" name="PLoS Genet.">
        <title>The dynamic genome and transcriptome of the human fungal pathogen Blastomyces and close relative Emmonsia.</title>
        <authorList>
            <person name="Munoz J.F."/>
            <person name="Gauthier G.M."/>
            <person name="Desjardins C.A."/>
            <person name="Gallo J.E."/>
            <person name="Holder J."/>
            <person name="Sullivan T.D."/>
            <person name="Marty A.J."/>
            <person name="Carmen J.C."/>
            <person name="Chen Z."/>
            <person name="Ding L."/>
            <person name="Gujja S."/>
            <person name="Magrini V."/>
            <person name="Misas E."/>
            <person name="Mitreva M."/>
            <person name="Priest M."/>
            <person name="Saif S."/>
            <person name="Whiston E.A."/>
            <person name="Young S."/>
            <person name="Zeng Q."/>
            <person name="Goldman W.E."/>
            <person name="Mardis E.R."/>
            <person name="Taylor J.W."/>
            <person name="McEwen J.G."/>
            <person name="Clay O.K."/>
            <person name="Klein B.S."/>
            <person name="Cuomo C.A."/>
        </authorList>
    </citation>
    <scope>NUCLEOTIDE SEQUENCE [LARGE SCALE GENOMIC DNA]</scope>
    <source>
        <strain evidence="2">UAMH 139</strain>
    </source>
</reference>
<dbReference type="AlphaFoldDB" id="A0A0H1BEN7"/>
<gene>
    <name evidence="1" type="ORF">EMPG_09923</name>
</gene>
<protein>
    <submittedName>
        <fullName evidence="1">Uncharacterized protein</fullName>
    </submittedName>
</protein>
<proteinExistence type="predicted"/>
<evidence type="ECO:0000313" key="2">
    <source>
        <dbReference type="Proteomes" id="UP000053573"/>
    </source>
</evidence>
<sequence length="286" mass="32906">MALIKLHLIPNIVIVSFGVENAHGTPRFDRLCEKFINAHPTEGSPISKRLEVAGQQCHSKIWSMHPGCYEWWCTREICRESQILIFKYDVTSCQGFNVISEWYKILLHEFYWRERWLHATGSMRLIARPTKLPWPKSPETFTCFPRLPSEIQLLVLRECLVSPNPVLLPDPSFSGININVLQTCKFFYQEGRNIFWGQNTFTTSHSFIIIGDTALVSPNEPRRVTASEGRALANGDVQSRFIELSSIDDHDIFRDLVMDACEEQILRARLECTLSEKEVEPSTCDT</sequence>
<accession>A0A0H1BEN7</accession>
<evidence type="ECO:0000313" key="1">
    <source>
        <dbReference type="EMBL" id="KLJ09919.1"/>
    </source>
</evidence>
<name>A0A0H1BEN7_9EURO</name>